<reference evidence="1 2" key="1">
    <citation type="submission" date="2019-06" db="EMBL/GenBank/DDBJ databases">
        <authorList>
            <person name="Livingstone P."/>
            <person name="Whitworth D."/>
        </authorList>
    </citation>
    <scope>NUCLEOTIDE SEQUENCE [LARGE SCALE GENOMIC DNA]</scope>
    <source>
        <strain evidence="1 2">AM401</strain>
    </source>
</reference>
<keyword evidence="2" id="KW-1185">Reference proteome</keyword>
<name>A0A540WJE5_9BACT</name>
<evidence type="ECO:0000313" key="1">
    <source>
        <dbReference type="EMBL" id="TQF09140.1"/>
    </source>
</evidence>
<dbReference type="OrthoDB" id="5242130at2"/>
<dbReference type="EMBL" id="VIFM01000386">
    <property type="protein sequence ID" value="TQF09140.1"/>
    <property type="molecule type" value="Genomic_DNA"/>
</dbReference>
<dbReference type="Proteomes" id="UP000315369">
    <property type="component" value="Unassembled WGS sequence"/>
</dbReference>
<dbReference type="PROSITE" id="PS51257">
    <property type="entry name" value="PROKAR_LIPOPROTEIN"/>
    <property type="match status" value="1"/>
</dbReference>
<dbReference type="AlphaFoldDB" id="A0A540WJE5"/>
<evidence type="ECO:0008006" key="3">
    <source>
        <dbReference type="Google" id="ProtNLM"/>
    </source>
</evidence>
<evidence type="ECO:0000313" key="2">
    <source>
        <dbReference type="Proteomes" id="UP000315369"/>
    </source>
</evidence>
<organism evidence="1 2">
    <name type="scientific">Myxococcus llanfairpwllgwyngyllgogerychwyrndrobwllllantysiliogogogochensis</name>
    <dbReference type="NCBI Taxonomy" id="2590453"/>
    <lineage>
        <taxon>Bacteria</taxon>
        <taxon>Pseudomonadati</taxon>
        <taxon>Myxococcota</taxon>
        <taxon>Myxococcia</taxon>
        <taxon>Myxococcales</taxon>
        <taxon>Cystobacterineae</taxon>
        <taxon>Myxococcaceae</taxon>
        <taxon>Myxococcus</taxon>
    </lineage>
</organism>
<accession>A0A540WJE5</accession>
<dbReference type="SUPFAM" id="SSF75011">
    <property type="entry name" value="3-carboxy-cis,cis-mucoante lactonizing enzyme"/>
    <property type="match status" value="1"/>
</dbReference>
<sequence>MRASHWSVLLTVGLAGCGAPTRLELQGAGLTPLPENASVARTSESAREDSRHACPGAASRLKIVIPPGSGGSINGPFPESFVDVRGKLYFATNLFDGSATLWRSNGTEAGTVPVKSFPAAPVGVPPLRNLFPVGDQVFFQFDEPATGRELWVSDGTETGTRLVKDLTPGPEGTYLAAVAAQHGQLTFLRLWSFAPGNPQVELWRSDGTASGTVRFANFGTSATLGNVSLRVGDNLLFFLASPEQGTALWRTDGTASGTQFVKKLDAQVVNLTTTGQAGAVGLFLFKDGANTEVWKTDGTASGTLRLDAFGKSVNLLGALHDTVYLSSVDSTTMLMRIESLSLQGGGKASVTTLPNPFAGQEAAYPYPQQMAVSGDLLYFSVAIASPGPPPRAATLWVSNGTAAGTLPLSEALSLSDEYASPLFPTGDGAALFVASTTHTSLEPWFTQGTVATTRLLADIHPGPASSIPDGFARVGDRIYFRAVDDTGSYQPWFVSCPRR</sequence>
<comment type="caution">
    <text evidence="1">The sequence shown here is derived from an EMBL/GenBank/DDBJ whole genome shotgun (WGS) entry which is preliminary data.</text>
</comment>
<gene>
    <name evidence="1" type="ORF">FJV41_46210</name>
</gene>
<proteinExistence type="predicted"/>
<protein>
    <recommendedName>
        <fullName evidence="3">Lipoprotein</fullName>
    </recommendedName>
</protein>
<dbReference type="RefSeq" id="WP_141649012.1">
    <property type="nucleotide sequence ID" value="NZ_VIFM01000386.1"/>
</dbReference>